<dbReference type="Pfam" id="PF19780">
    <property type="entry name" value="DUF6265"/>
    <property type="match status" value="1"/>
</dbReference>
<dbReference type="InterPro" id="IPR046232">
    <property type="entry name" value="DUF6265"/>
</dbReference>
<evidence type="ECO:0000259" key="1">
    <source>
        <dbReference type="Pfam" id="PF19780"/>
    </source>
</evidence>
<evidence type="ECO:0000313" key="2">
    <source>
        <dbReference type="EMBL" id="MFL9841280.1"/>
    </source>
</evidence>
<name>A0ABW8YPX0_9SPHN</name>
<gene>
    <name evidence="2" type="ORF">ABS767_09920</name>
</gene>
<comment type="caution">
    <text evidence="2">The sequence shown here is derived from an EMBL/GenBank/DDBJ whole genome shotgun (WGS) entry which is preliminary data.</text>
</comment>
<keyword evidence="3" id="KW-1185">Reference proteome</keyword>
<feature type="domain" description="DUF6265" evidence="1">
    <location>
        <begin position="15"/>
        <end position="79"/>
    </location>
</feature>
<evidence type="ECO:0000313" key="3">
    <source>
        <dbReference type="Proteomes" id="UP001629244"/>
    </source>
</evidence>
<proteinExistence type="predicted"/>
<accession>A0ABW8YPX0</accession>
<protein>
    <submittedName>
        <fullName evidence="2">DUF6265 family protein</fullName>
    </submittedName>
</protein>
<organism evidence="2 3">
    <name type="scientific">Sphingomonas plantiphila</name>
    <dbReference type="NCBI Taxonomy" id="3163295"/>
    <lineage>
        <taxon>Bacteria</taxon>
        <taxon>Pseudomonadati</taxon>
        <taxon>Pseudomonadota</taxon>
        <taxon>Alphaproteobacteria</taxon>
        <taxon>Sphingomonadales</taxon>
        <taxon>Sphingomonadaceae</taxon>
        <taxon>Sphingomonas</taxon>
    </lineage>
</organism>
<sequence>MTLALIVAGETPNLAWLEGEWCTEPVDGRQTCELWGPARGGTMLGTSQTVRDGKTRAYEYMRIELEDEIAIFHGSPQGAPRFRFARADARRAGLPSPIPVTIIRSAFDTGGAAKSWSPKSRWPTGRSRCAGCSNACVDRS</sequence>
<dbReference type="Proteomes" id="UP001629244">
    <property type="component" value="Unassembled WGS sequence"/>
</dbReference>
<reference evidence="2 3" key="1">
    <citation type="submission" date="2024-06" db="EMBL/GenBank/DDBJ databases">
        <authorList>
            <person name="Kaempfer P."/>
            <person name="Viver T."/>
        </authorList>
    </citation>
    <scope>NUCLEOTIDE SEQUENCE [LARGE SCALE GENOMIC DNA]</scope>
    <source>
        <strain evidence="2 3">ST-64</strain>
    </source>
</reference>
<dbReference type="EMBL" id="JBELQC010000001">
    <property type="protein sequence ID" value="MFL9841280.1"/>
    <property type="molecule type" value="Genomic_DNA"/>
</dbReference>